<evidence type="ECO:0000313" key="10">
    <source>
        <dbReference type="Proteomes" id="UP000218944"/>
    </source>
</evidence>
<keyword evidence="4 8" id="KW-0812">Transmembrane</keyword>
<evidence type="ECO:0000313" key="9">
    <source>
        <dbReference type="EMBL" id="PAU44448.1"/>
    </source>
</evidence>
<dbReference type="SUPFAM" id="SSF103473">
    <property type="entry name" value="MFS general substrate transporter"/>
    <property type="match status" value="1"/>
</dbReference>
<feature type="transmembrane region" description="Helical" evidence="8">
    <location>
        <begin position="12"/>
        <end position="32"/>
    </location>
</feature>
<evidence type="ECO:0000256" key="7">
    <source>
        <dbReference type="SAM" id="MobiDB-lite"/>
    </source>
</evidence>
<keyword evidence="5 8" id="KW-1133">Transmembrane helix</keyword>
<keyword evidence="6 8" id="KW-0472">Membrane</keyword>
<reference evidence="9 10" key="1">
    <citation type="submission" date="2017-08" db="EMBL/GenBank/DDBJ databases">
        <title>Genome sequence of Streptomyces albireticuli NRRL B-1670.</title>
        <authorList>
            <person name="Graham D.E."/>
            <person name="Mahan K.M."/>
            <person name="Klingeman D.M."/>
            <person name="Hettich R.L."/>
            <person name="Parry R.J."/>
            <person name="Spain J.C."/>
        </authorList>
    </citation>
    <scope>NUCLEOTIDE SEQUENCE [LARGE SCALE GENOMIC DNA]</scope>
    <source>
        <strain evidence="9 10">NRRL B-1670</strain>
    </source>
</reference>
<feature type="transmembrane region" description="Helical" evidence="8">
    <location>
        <begin position="307"/>
        <end position="328"/>
    </location>
</feature>
<dbReference type="Gene3D" id="1.20.1250.20">
    <property type="entry name" value="MFS general substrate transporter like domains"/>
    <property type="match status" value="1"/>
</dbReference>
<feature type="transmembrane region" description="Helical" evidence="8">
    <location>
        <begin position="380"/>
        <end position="400"/>
    </location>
</feature>
<dbReference type="InterPro" id="IPR011701">
    <property type="entry name" value="MFS"/>
</dbReference>
<keyword evidence="3" id="KW-1003">Cell membrane</keyword>
<dbReference type="EMBL" id="NSJV01000663">
    <property type="protein sequence ID" value="PAU44448.1"/>
    <property type="molecule type" value="Genomic_DNA"/>
</dbReference>
<dbReference type="Proteomes" id="UP000218944">
    <property type="component" value="Unassembled WGS sequence"/>
</dbReference>
<evidence type="ECO:0000256" key="2">
    <source>
        <dbReference type="ARBA" id="ARBA00022448"/>
    </source>
</evidence>
<sequence length="444" mass="46540">MRTLRAVRESPLALRLLFINQFGVDIGFYLLIPFLASYLGHDLGLSAALVGLVLSMRNLSQQGLFVVGGSAADRFGARLVIIAGCALRTAAFALLALGNCHALLLTASVLCGLAGALFYPAVRTHVAHESGDRAAEVFALLNVFSTSGSLVGLLLGGLLLLTDFRPWALAGAAVFTVLTVAQAVALPPRGASGARERVLGGWRECLGNRRFLCFCAATGSLFILENQLYVLLPEGARKVSGWSGSASVLLASGALATLLFQFRITRTLERRGGGARWVAAGIALMGLGFVPPLLICDATPPEEGTAVPGLLVMTGGSLLLYFGGMVAYPSVMELVPRFGRARLTGTYFGLFSLLSGATAALGNVVVGWAMDLGDRTRRPWLPWLACLLLGLASAAAVAWLHRAHALPVRPAAAVRRAEDAGARGPVRLPGQAPAPDDVPESPPR</sequence>
<keyword evidence="10" id="KW-1185">Reference proteome</keyword>
<dbReference type="GO" id="GO:0005886">
    <property type="term" value="C:plasma membrane"/>
    <property type="evidence" value="ECO:0007669"/>
    <property type="project" value="UniProtKB-SubCell"/>
</dbReference>
<dbReference type="InterPro" id="IPR050171">
    <property type="entry name" value="MFS_Transporters"/>
</dbReference>
<evidence type="ECO:0000256" key="4">
    <source>
        <dbReference type="ARBA" id="ARBA00022692"/>
    </source>
</evidence>
<dbReference type="PANTHER" id="PTHR23517">
    <property type="entry name" value="RESISTANCE PROTEIN MDTM, PUTATIVE-RELATED-RELATED"/>
    <property type="match status" value="1"/>
</dbReference>
<dbReference type="InterPro" id="IPR036259">
    <property type="entry name" value="MFS_trans_sf"/>
</dbReference>
<feature type="region of interest" description="Disordered" evidence="7">
    <location>
        <begin position="417"/>
        <end position="444"/>
    </location>
</feature>
<evidence type="ECO:0000256" key="5">
    <source>
        <dbReference type="ARBA" id="ARBA00022989"/>
    </source>
</evidence>
<comment type="caution">
    <text evidence="9">The sequence shown here is derived from an EMBL/GenBank/DDBJ whole genome shotgun (WGS) entry which is preliminary data.</text>
</comment>
<evidence type="ECO:0000256" key="8">
    <source>
        <dbReference type="SAM" id="Phobius"/>
    </source>
</evidence>
<dbReference type="PANTHER" id="PTHR23517:SF2">
    <property type="entry name" value="MULTIDRUG RESISTANCE PROTEIN MDTH"/>
    <property type="match status" value="1"/>
</dbReference>
<dbReference type="RefSeq" id="WP_095584934.1">
    <property type="nucleotide sequence ID" value="NZ_JAJQQQ010000001.1"/>
</dbReference>
<organism evidence="9 10">
    <name type="scientific">Streptomyces albireticuli</name>
    <dbReference type="NCBI Taxonomy" id="1940"/>
    <lineage>
        <taxon>Bacteria</taxon>
        <taxon>Bacillati</taxon>
        <taxon>Actinomycetota</taxon>
        <taxon>Actinomycetes</taxon>
        <taxon>Kitasatosporales</taxon>
        <taxon>Streptomycetaceae</taxon>
        <taxon>Streptomyces</taxon>
    </lineage>
</organism>
<protein>
    <submittedName>
        <fullName evidence="9">MFS transporter</fullName>
    </submittedName>
</protein>
<evidence type="ECO:0000256" key="1">
    <source>
        <dbReference type="ARBA" id="ARBA00004651"/>
    </source>
</evidence>
<proteinExistence type="predicted"/>
<feature type="transmembrane region" description="Helical" evidence="8">
    <location>
        <begin position="242"/>
        <end position="262"/>
    </location>
</feature>
<dbReference type="GO" id="GO:0022857">
    <property type="term" value="F:transmembrane transporter activity"/>
    <property type="evidence" value="ECO:0007669"/>
    <property type="project" value="InterPro"/>
</dbReference>
<name>A0A2A2CW60_9ACTN</name>
<feature type="transmembrane region" description="Helical" evidence="8">
    <location>
        <begin position="103"/>
        <end position="122"/>
    </location>
</feature>
<comment type="subcellular location">
    <subcellularLocation>
        <location evidence="1">Cell membrane</location>
        <topology evidence="1">Multi-pass membrane protein</topology>
    </subcellularLocation>
</comment>
<feature type="transmembrane region" description="Helical" evidence="8">
    <location>
        <begin position="134"/>
        <end position="161"/>
    </location>
</feature>
<feature type="transmembrane region" description="Helical" evidence="8">
    <location>
        <begin position="167"/>
        <end position="187"/>
    </location>
</feature>
<accession>A0A2A2CW60</accession>
<feature type="transmembrane region" description="Helical" evidence="8">
    <location>
        <begin position="348"/>
        <end position="368"/>
    </location>
</feature>
<feature type="transmembrane region" description="Helical" evidence="8">
    <location>
        <begin position="274"/>
        <end position="295"/>
    </location>
</feature>
<keyword evidence="2" id="KW-0813">Transport</keyword>
<dbReference type="AlphaFoldDB" id="A0A2A2CW60"/>
<dbReference type="Pfam" id="PF07690">
    <property type="entry name" value="MFS_1"/>
    <property type="match status" value="1"/>
</dbReference>
<evidence type="ECO:0000256" key="6">
    <source>
        <dbReference type="ARBA" id="ARBA00023136"/>
    </source>
</evidence>
<gene>
    <name evidence="9" type="ORF">CK936_34860</name>
</gene>
<feature type="transmembrane region" description="Helical" evidence="8">
    <location>
        <begin position="77"/>
        <end position="97"/>
    </location>
</feature>
<evidence type="ECO:0000256" key="3">
    <source>
        <dbReference type="ARBA" id="ARBA00022475"/>
    </source>
</evidence>